<evidence type="ECO:0000313" key="2">
    <source>
        <dbReference type="EMBL" id="SDH14357.1"/>
    </source>
</evidence>
<dbReference type="Gene3D" id="3.40.50.720">
    <property type="entry name" value="NAD(P)-binding Rossmann-like Domain"/>
    <property type="match status" value="1"/>
</dbReference>
<dbReference type="InterPro" id="IPR026055">
    <property type="entry name" value="FAR"/>
</dbReference>
<dbReference type="OrthoDB" id="9807212at2"/>
<dbReference type="RefSeq" id="WP_091256682.1">
    <property type="nucleotide sequence ID" value="NZ_FNDB01000004.1"/>
</dbReference>
<dbReference type="EMBL" id="FNDB01000004">
    <property type="protein sequence ID" value="SDH14357.1"/>
    <property type="molecule type" value="Genomic_DNA"/>
</dbReference>
<sequence>MKIILTGATGVLGSHIMYEILELFITTKIDGKLFIIARNKGKKSALDRINELLSSSYTPKIIKDEGLRKLYEYIEIIDTDLAVIQDTFSSQIKGAYFIHSAGFVNLSTDEEQREKIFDENTKITKTLFNLFHPFIKKFIYIGTAFSSGNRKGLIDNDFHSLGFEPEHRNAYENAKFHSENFIAQECKKIGLPFQILRPSVIGGKMLGTENPYFISKYMVFYLLAKFFHFTSQRKGDQENVRFIVNDDTVLNIIPVDYVAKVIVNTFERDDVEQLNIVHNKSFNMVNGLRLIMKEVGYTNFTLIQNSIDFTYKNTIEKLYYESIGKHLNPYFTTAANEYDTTLLNSILEIPKLDQETFTNMIRYARLNNFKDINV</sequence>
<organism evidence="2 3">
    <name type="scientific">Flavobacterium omnivorum</name>
    <dbReference type="NCBI Taxonomy" id="178355"/>
    <lineage>
        <taxon>Bacteria</taxon>
        <taxon>Pseudomonadati</taxon>
        <taxon>Bacteroidota</taxon>
        <taxon>Flavobacteriia</taxon>
        <taxon>Flavobacteriales</taxon>
        <taxon>Flavobacteriaceae</taxon>
        <taxon>Flavobacterium</taxon>
    </lineage>
</organism>
<accession>A0A1G8A0J5</accession>
<dbReference type="GO" id="GO:0035336">
    <property type="term" value="P:long-chain fatty-acyl-CoA metabolic process"/>
    <property type="evidence" value="ECO:0007669"/>
    <property type="project" value="TreeGrafter"/>
</dbReference>
<dbReference type="InterPro" id="IPR013120">
    <property type="entry name" value="FAR_NAD-bd"/>
</dbReference>
<keyword evidence="3" id="KW-1185">Reference proteome</keyword>
<evidence type="ECO:0000313" key="3">
    <source>
        <dbReference type="Proteomes" id="UP000199274"/>
    </source>
</evidence>
<dbReference type="PANTHER" id="PTHR11011:SF45">
    <property type="entry name" value="FATTY ACYL-COA REDUCTASE CG8306-RELATED"/>
    <property type="match status" value="1"/>
</dbReference>
<proteinExistence type="predicted"/>
<dbReference type="InterPro" id="IPR036291">
    <property type="entry name" value="NAD(P)-bd_dom_sf"/>
</dbReference>
<protein>
    <submittedName>
        <fullName evidence="2">Nucleoside-diphosphate-sugar epimerase</fullName>
    </submittedName>
</protein>
<dbReference type="PANTHER" id="PTHR11011">
    <property type="entry name" value="MALE STERILITY PROTEIN 2-RELATED"/>
    <property type="match status" value="1"/>
</dbReference>
<dbReference type="AlphaFoldDB" id="A0A1G8A0J5"/>
<evidence type="ECO:0000259" key="1">
    <source>
        <dbReference type="Pfam" id="PF07993"/>
    </source>
</evidence>
<feature type="domain" description="Thioester reductase (TE)" evidence="1">
    <location>
        <begin position="5"/>
        <end position="262"/>
    </location>
</feature>
<dbReference type="STRING" id="178355.SAMN04488062_104271"/>
<dbReference type="SUPFAM" id="SSF51735">
    <property type="entry name" value="NAD(P)-binding Rossmann-fold domains"/>
    <property type="match status" value="1"/>
</dbReference>
<dbReference type="GO" id="GO:0010345">
    <property type="term" value="P:suberin biosynthetic process"/>
    <property type="evidence" value="ECO:0007669"/>
    <property type="project" value="TreeGrafter"/>
</dbReference>
<dbReference type="GO" id="GO:0080019">
    <property type="term" value="F:alcohol-forming very long-chain fatty acyl-CoA reductase activity"/>
    <property type="evidence" value="ECO:0007669"/>
    <property type="project" value="InterPro"/>
</dbReference>
<dbReference type="Proteomes" id="UP000199274">
    <property type="component" value="Unassembled WGS sequence"/>
</dbReference>
<gene>
    <name evidence="2" type="ORF">SAMN04488062_104271</name>
</gene>
<dbReference type="Pfam" id="PF07993">
    <property type="entry name" value="NAD_binding_4"/>
    <property type="match status" value="1"/>
</dbReference>
<reference evidence="3" key="1">
    <citation type="submission" date="2016-10" db="EMBL/GenBank/DDBJ databases">
        <authorList>
            <person name="Varghese N."/>
            <person name="Submissions S."/>
        </authorList>
    </citation>
    <scope>NUCLEOTIDE SEQUENCE [LARGE SCALE GENOMIC DNA]</scope>
    <source>
        <strain evidence="3">CGMCC 1.2747</strain>
    </source>
</reference>
<name>A0A1G8A0J5_9FLAO</name>